<dbReference type="InterPro" id="IPR036770">
    <property type="entry name" value="Ankyrin_rpt-contain_sf"/>
</dbReference>
<evidence type="ECO:0000259" key="4">
    <source>
        <dbReference type="Pfam" id="PF24883"/>
    </source>
</evidence>
<dbReference type="PRINTS" id="PR01415">
    <property type="entry name" value="ANKYRIN"/>
</dbReference>
<keyword evidence="1" id="KW-0677">Repeat</keyword>
<dbReference type="InterPro" id="IPR054471">
    <property type="entry name" value="GPIID_WHD"/>
</dbReference>
<organism evidence="5 6">
    <name type="scientific">Cladonia borealis</name>
    <dbReference type="NCBI Taxonomy" id="184061"/>
    <lineage>
        <taxon>Eukaryota</taxon>
        <taxon>Fungi</taxon>
        <taxon>Dikarya</taxon>
        <taxon>Ascomycota</taxon>
        <taxon>Pezizomycotina</taxon>
        <taxon>Lecanoromycetes</taxon>
        <taxon>OSLEUM clade</taxon>
        <taxon>Lecanoromycetidae</taxon>
        <taxon>Lecanorales</taxon>
        <taxon>Lecanorineae</taxon>
        <taxon>Cladoniaceae</taxon>
        <taxon>Cladonia</taxon>
    </lineage>
</organism>
<feature type="repeat" description="ANK" evidence="2">
    <location>
        <begin position="809"/>
        <end position="837"/>
    </location>
</feature>
<name>A0AA39QYK5_9LECA</name>
<feature type="domain" description="Nephrocystin 3-like N-terminal" evidence="4">
    <location>
        <begin position="308"/>
        <end position="478"/>
    </location>
</feature>
<dbReference type="InterPro" id="IPR002110">
    <property type="entry name" value="Ankyrin_rpt"/>
</dbReference>
<sequence>MAIIESTCLQEVQGAQRKESCTVDIVLVNWLESCWNSWGQNCDYNWLAEELPKSHPGARFLIFRDQARVAQNFENENISPGAIRSTARKLLSECERLQPDVMFQQSKDSSRNARFANSRPLIFICRGLGGLVVKEALLVAANQNANDSTARRTCGIVFLGTPDAGDVQDWENKFQTGLGPLGGISNIALSKRSGIFEAFSTISSAFCSISTRYKIVSFCRENSSECSDASVLHDGCLWNAISCSPMPTSKREHYTVPPFCPTPTIKARLEATIECMIKTTWTRNKGLCDSVEHQRALLRRFSEDRLYNTCTWIWKHEQYKRWLTIDGATCLWIHGTPGAGKSVLSSAIVDNLRSTRRSKNVIITCFVDDTMNSNDYARSVLHTIISQLELHQQVKLSIQLTLSILVDLETSTFQMTPTRFRYQLQKIFADLETEDRIIFIVDGADGEEWINTLIMHEIVQANASRCTRGLFKCFISSRASNNASVPQNQVANIELSKEVGLQRDLKAFAEDRLSRLTRRSCKEGSSPMIVRRLCSLSETNFLWISMVLGALVGLHSQPASFNDFLNSLPSGLNGIYDKILQGIHGQHFVVADKVFSWVLAARRPLRLSELVEAINIGDPGSTSKGPLHSPQELLTICGSFVTVEKDNIVRLVHSSVRDYLLSKHEAMPPWNSLRGAHELIANACLTMLTSSQSETENLSGLYAHAEPAYFRLNGPVPNLLEYAAANWKFHYGLAEATSSVLTGRLQRFLSVALNRTCQKFSIGICGRSTKIAQTILRLCSRYGFSKMVQLYLEMGIPSDGNTCTYCDPPVHLAAAEGHTEIVALLLQKNVDIESRTFADDRTPLHSATAARSLGTVRQLLEHGAKADAVSSDNALTPLHVAARIGHLEAVELLIRYGADVNAKLLITNETPLHLAVAHGHVELVKCLVDGSDASAKALELYENIVQQSYYKAWSDNILSGHCKSNRHVWEIDTRSLAETDMKELLSWSTTCVDIRIRDVRGRTPLHLAAFHGHEAIVRLLLESGASREAQDNEGLTALQLAVAYGHSMVVKVLMVAGAELNTDMKGWSIALEQAADRGHAPVANLVIWHTFRAELDGTRTPWPQLQLAMKGKHNVIQSALSRKRARNWKSKRGSATRLAIRHKDL</sequence>
<accession>A0AA39QYK5</accession>
<dbReference type="PROSITE" id="PS50297">
    <property type="entry name" value="ANK_REP_REGION"/>
    <property type="match status" value="6"/>
</dbReference>
<dbReference type="PROSITE" id="PS50088">
    <property type="entry name" value="ANK_REPEAT"/>
    <property type="match status" value="6"/>
</dbReference>
<feature type="domain" description="GPI inositol-deacylase winged helix" evidence="3">
    <location>
        <begin position="577"/>
        <end position="663"/>
    </location>
</feature>
<evidence type="ECO:0000256" key="2">
    <source>
        <dbReference type="PROSITE-ProRule" id="PRU00023"/>
    </source>
</evidence>
<comment type="caution">
    <text evidence="5">The sequence shown here is derived from an EMBL/GenBank/DDBJ whole genome shotgun (WGS) entry which is preliminary data.</text>
</comment>
<dbReference type="Pfam" id="PF12796">
    <property type="entry name" value="Ank_2"/>
    <property type="match status" value="2"/>
</dbReference>
<dbReference type="InterPro" id="IPR027417">
    <property type="entry name" value="P-loop_NTPase"/>
</dbReference>
<protein>
    <recommendedName>
        <fullName evidence="7">Ankyrin repeat protein</fullName>
    </recommendedName>
</protein>
<evidence type="ECO:0000313" key="6">
    <source>
        <dbReference type="Proteomes" id="UP001166286"/>
    </source>
</evidence>
<dbReference type="Proteomes" id="UP001166286">
    <property type="component" value="Unassembled WGS sequence"/>
</dbReference>
<dbReference type="EMBL" id="JAFEKC020000013">
    <property type="protein sequence ID" value="KAK0511540.1"/>
    <property type="molecule type" value="Genomic_DNA"/>
</dbReference>
<feature type="repeat" description="ANK" evidence="2">
    <location>
        <begin position="1000"/>
        <end position="1032"/>
    </location>
</feature>
<dbReference type="PANTHER" id="PTHR10039">
    <property type="entry name" value="AMELOGENIN"/>
    <property type="match status" value="1"/>
</dbReference>
<feature type="repeat" description="ANK" evidence="2">
    <location>
        <begin position="907"/>
        <end position="929"/>
    </location>
</feature>
<dbReference type="AlphaFoldDB" id="A0AA39QYK5"/>
<keyword evidence="2" id="KW-0040">ANK repeat</keyword>
<feature type="repeat" description="ANK" evidence="2">
    <location>
        <begin position="839"/>
        <end position="871"/>
    </location>
</feature>
<dbReference type="Gene3D" id="1.25.40.20">
    <property type="entry name" value="Ankyrin repeat-containing domain"/>
    <property type="match status" value="2"/>
</dbReference>
<feature type="repeat" description="ANK" evidence="2">
    <location>
        <begin position="1033"/>
        <end position="1065"/>
    </location>
</feature>
<dbReference type="Pfam" id="PF22939">
    <property type="entry name" value="WHD_GPIID"/>
    <property type="match status" value="1"/>
</dbReference>
<feature type="repeat" description="ANK" evidence="2">
    <location>
        <begin position="873"/>
        <end position="905"/>
    </location>
</feature>
<proteinExistence type="predicted"/>
<dbReference type="Pfam" id="PF00023">
    <property type="entry name" value="Ank"/>
    <property type="match status" value="1"/>
</dbReference>
<keyword evidence="6" id="KW-1185">Reference proteome</keyword>
<dbReference type="Gene3D" id="3.40.50.300">
    <property type="entry name" value="P-loop containing nucleotide triphosphate hydrolases"/>
    <property type="match status" value="1"/>
</dbReference>
<evidence type="ECO:0000313" key="5">
    <source>
        <dbReference type="EMBL" id="KAK0511540.1"/>
    </source>
</evidence>
<evidence type="ECO:0008006" key="7">
    <source>
        <dbReference type="Google" id="ProtNLM"/>
    </source>
</evidence>
<dbReference type="SMART" id="SM00248">
    <property type="entry name" value="ANK"/>
    <property type="match status" value="6"/>
</dbReference>
<evidence type="ECO:0000256" key="1">
    <source>
        <dbReference type="ARBA" id="ARBA00022737"/>
    </source>
</evidence>
<dbReference type="Pfam" id="PF24883">
    <property type="entry name" value="NPHP3_N"/>
    <property type="match status" value="1"/>
</dbReference>
<dbReference type="InterPro" id="IPR056884">
    <property type="entry name" value="NPHP3-like_N"/>
</dbReference>
<evidence type="ECO:0000259" key="3">
    <source>
        <dbReference type="Pfam" id="PF22939"/>
    </source>
</evidence>
<gene>
    <name evidence="5" type="ORF">JMJ35_006113</name>
</gene>
<dbReference type="SUPFAM" id="SSF52540">
    <property type="entry name" value="P-loop containing nucleoside triphosphate hydrolases"/>
    <property type="match status" value="1"/>
</dbReference>
<reference evidence="5" key="1">
    <citation type="submission" date="2023-03" db="EMBL/GenBank/DDBJ databases">
        <title>Complete genome of Cladonia borealis.</title>
        <authorList>
            <person name="Park H."/>
        </authorList>
    </citation>
    <scope>NUCLEOTIDE SEQUENCE</scope>
    <source>
        <strain evidence="5">ANT050790</strain>
    </source>
</reference>
<dbReference type="SUPFAM" id="SSF48403">
    <property type="entry name" value="Ankyrin repeat"/>
    <property type="match status" value="2"/>
</dbReference>